<evidence type="ECO:0000313" key="2">
    <source>
        <dbReference type="Proteomes" id="UP000464519"/>
    </source>
</evidence>
<dbReference type="Proteomes" id="UP000464519">
    <property type="component" value="Segment"/>
</dbReference>
<keyword evidence="2" id="KW-1185">Reference proteome</keyword>
<reference evidence="1 2" key="1">
    <citation type="submission" date="2019-12" db="EMBL/GenBank/DDBJ databases">
        <title>The Isolation and Genome Sequencing of Six Novel Lytic Bacteriophages from the Rumen Active Against Butyrivibrio fibrisolvens.</title>
        <authorList>
            <person name="Friedersdorff J.C.A."/>
            <person name="Kingston-Smith A.H."/>
            <person name="Pachebat J.A."/>
            <person name="Rooke D."/>
            <person name="Creevey C.J."/>
        </authorList>
    </citation>
    <scope>NUCLEOTIDE SEQUENCE [LARGE SCALE GENOMIC DNA]</scope>
</reference>
<dbReference type="EMBL" id="MN882550">
    <property type="protein sequence ID" value="QHJ73576.1"/>
    <property type="molecule type" value="Genomic_DNA"/>
</dbReference>
<evidence type="ECO:0000313" key="1">
    <source>
        <dbReference type="EMBL" id="QHJ73576.1"/>
    </source>
</evidence>
<proteinExistence type="predicted"/>
<accession>A0A6B9STA6</accession>
<name>A0A6B9STA6_9CAUD</name>
<dbReference type="GeneID" id="55626609"/>
<sequence length="151" mass="17167">MNKATEYGNKKVAVELTNSQWNTLTCYILMTTQHRKGEREAWQQLATEKDENGQPKFKNAQSNAEYYESLEQTLADIQAAVDNRPLHDVNEKMLSKVNEMAAEVKTQYEKAGHQDALYKTLLNQLHGALFLLQAATGNEYVINEDGTVTER</sequence>
<organism evidence="1 2">
    <name type="scientific">Butyrivibrio phage Arawn</name>
    <dbReference type="NCBI Taxonomy" id="2724180"/>
    <lineage>
        <taxon>Viruses</taxon>
        <taxon>Duplodnaviria</taxon>
        <taxon>Heunggongvirae</taxon>
        <taxon>Uroviricota</taxon>
        <taxon>Caudoviricetes</taxon>
        <taxon>Arawnvirus</taxon>
        <taxon>Arawnvirus arawn</taxon>
    </lineage>
</organism>
<dbReference type="RefSeq" id="YP_009855868.1">
    <property type="nucleotide sequence ID" value="NC_048848.1"/>
</dbReference>
<protein>
    <submittedName>
        <fullName evidence="1">Uncharacterized protein</fullName>
    </submittedName>
</protein>